<accession>A0ABP8THA7</accession>
<name>A0ABP8THA7_9ACTN</name>
<sequence length="58" mass="6697">MKALLLLPLAGTLVPVVYDRRGPEFFGVPFFYWYQLAWVPVTIALIVIVYRATRDDPQ</sequence>
<gene>
    <name evidence="2" type="ORF">GCM10023195_32240</name>
</gene>
<keyword evidence="3" id="KW-1185">Reference proteome</keyword>
<feature type="transmembrane region" description="Helical" evidence="1">
    <location>
        <begin position="29"/>
        <end position="50"/>
    </location>
</feature>
<dbReference type="EMBL" id="BAABHJ010000008">
    <property type="protein sequence ID" value="GAA4608265.1"/>
    <property type="molecule type" value="Genomic_DNA"/>
</dbReference>
<keyword evidence="1" id="KW-0472">Membrane</keyword>
<organism evidence="2 3">
    <name type="scientific">Actinoallomurus liliacearum</name>
    <dbReference type="NCBI Taxonomy" id="1080073"/>
    <lineage>
        <taxon>Bacteria</taxon>
        <taxon>Bacillati</taxon>
        <taxon>Actinomycetota</taxon>
        <taxon>Actinomycetes</taxon>
        <taxon>Streptosporangiales</taxon>
        <taxon>Thermomonosporaceae</taxon>
        <taxon>Actinoallomurus</taxon>
    </lineage>
</organism>
<dbReference type="Pfam" id="PF11755">
    <property type="entry name" value="DUF3311"/>
    <property type="match status" value="1"/>
</dbReference>
<evidence type="ECO:0000256" key="1">
    <source>
        <dbReference type="SAM" id="Phobius"/>
    </source>
</evidence>
<comment type="caution">
    <text evidence="2">The sequence shown here is derived from an EMBL/GenBank/DDBJ whole genome shotgun (WGS) entry which is preliminary data.</text>
</comment>
<protein>
    <submittedName>
        <fullName evidence="2">DUF3311 domain-containing protein</fullName>
    </submittedName>
</protein>
<keyword evidence="1" id="KW-1133">Transmembrane helix</keyword>
<dbReference type="RefSeq" id="WP_345354229.1">
    <property type="nucleotide sequence ID" value="NZ_BAABHJ010000008.1"/>
</dbReference>
<dbReference type="InterPro" id="IPR021741">
    <property type="entry name" value="DUF3311"/>
</dbReference>
<evidence type="ECO:0000313" key="2">
    <source>
        <dbReference type="EMBL" id="GAA4608265.1"/>
    </source>
</evidence>
<dbReference type="Proteomes" id="UP001500212">
    <property type="component" value="Unassembled WGS sequence"/>
</dbReference>
<evidence type="ECO:0000313" key="3">
    <source>
        <dbReference type="Proteomes" id="UP001500212"/>
    </source>
</evidence>
<proteinExistence type="predicted"/>
<reference evidence="3" key="1">
    <citation type="journal article" date="2019" name="Int. J. Syst. Evol. Microbiol.">
        <title>The Global Catalogue of Microorganisms (GCM) 10K type strain sequencing project: providing services to taxonomists for standard genome sequencing and annotation.</title>
        <authorList>
            <consortium name="The Broad Institute Genomics Platform"/>
            <consortium name="The Broad Institute Genome Sequencing Center for Infectious Disease"/>
            <person name="Wu L."/>
            <person name="Ma J."/>
        </authorList>
    </citation>
    <scope>NUCLEOTIDE SEQUENCE [LARGE SCALE GENOMIC DNA]</scope>
    <source>
        <strain evidence="3">JCM 17938</strain>
    </source>
</reference>
<keyword evidence="1" id="KW-0812">Transmembrane</keyword>